<reference evidence="13" key="2">
    <citation type="submission" date="2025-08" db="UniProtKB">
        <authorList>
            <consortium name="RefSeq"/>
        </authorList>
    </citation>
    <scope>IDENTIFICATION</scope>
</reference>
<feature type="region of interest" description="Disordered" evidence="10">
    <location>
        <begin position="96"/>
        <end position="122"/>
    </location>
</feature>
<feature type="compositionally biased region" description="Polar residues" evidence="10">
    <location>
        <begin position="48"/>
        <end position="61"/>
    </location>
</feature>
<evidence type="ECO:0000256" key="9">
    <source>
        <dbReference type="ARBA" id="ARBA00061157"/>
    </source>
</evidence>
<evidence type="ECO:0000256" key="3">
    <source>
        <dbReference type="ARBA" id="ARBA00022737"/>
    </source>
</evidence>
<feature type="compositionally biased region" description="Basic and acidic residues" evidence="10">
    <location>
        <begin position="30"/>
        <end position="39"/>
    </location>
</feature>
<dbReference type="Proteomes" id="UP000515151">
    <property type="component" value="Chromosome 2"/>
</dbReference>
<evidence type="ECO:0000256" key="8">
    <source>
        <dbReference type="ARBA" id="ARBA00023242"/>
    </source>
</evidence>
<dbReference type="PANTHER" id="PTHR31221:SF125">
    <property type="entry name" value="WRKY TRANSCRIPTION FACTOR 1"/>
    <property type="match status" value="1"/>
</dbReference>
<reference evidence="12" key="1">
    <citation type="journal article" date="2020" name="Plant Biotechnol. J.">
        <title>The pomegranate (Punica granatum L.) draft genome dissects genetic divergence between soft- and hard-seeded cultivars.</title>
        <authorList>
            <person name="Luo X."/>
            <person name="Li H."/>
            <person name="Wu Z."/>
            <person name="Yao W."/>
            <person name="Zhao P."/>
            <person name="Cao D."/>
            <person name="Yu H."/>
            <person name="Li K."/>
            <person name="Poudel K."/>
            <person name="Zhao D."/>
            <person name="Zhang F."/>
            <person name="Xia X."/>
            <person name="Chen L."/>
            <person name="Wang Q."/>
            <person name="Jing D."/>
            <person name="Cao S."/>
        </authorList>
    </citation>
    <scope>NUCLEOTIDE SEQUENCE [LARGE SCALE GENOMIC DNA]</scope>
    <source>
        <strain evidence="12">cv. Tunisia</strain>
    </source>
</reference>
<dbReference type="InterPro" id="IPR036576">
    <property type="entry name" value="WRKY_dom_sf"/>
</dbReference>
<dbReference type="GO" id="GO:0043565">
    <property type="term" value="F:sequence-specific DNA binding"/>
    <property type="evidence" value="ECO:0007669"/>
    <property type="project" value="InterPro"/>
</dbReference>
<evidence type="ECO:0000256" key="5">
    <source>
        <dbReference type="ARBA" id="ARBA00023015"/>
    </source>
</evidence>
<dbReference type="RefSeq" id="XP_031382379.1">
    <property type="nucleotide sequence ID" value="XM_031526519.1"/>
</dbReference>
<evidence type="ECO:0000256" key="7">
    <source>
        <dbReference type="ARBA" id="ARBA00023163"/>
    </source>
</evidence>
<feature type="region of interest" description="Disordered" evidence="10">
    <location>
        <begin position="198"/>
        <end position="277"/>
    </location>
</feature>
<dbReference type="GO" id="GO:0003700">
    <property type="term" value="F:DNA-binding transcription factor activity"/>
    <property type="evidence" value="ECO:0007669"/>
    <property type="project" value="InterPro"/>
</dbReference>
<evidence type="ECO:0000313" key="13">
    <source>
        <dbReference type="RefSeq" id="XP_031382379.1"/>
    </source>
</evidence>
<dbReference type="FunFam" id="2.20.25.80:FF:000003">
    <property type="entry name" value="WRKY transcription factor 57"/>
    <property type="match status" value="1"/>
</dbReference>
<gene>
    <name evidence="13" type="primary">LOC116196663</name>
</gene>
<evidence type="ECO:0000256" key="2">
    <source>
        <dbReference type="ARBA" id="ARBA00022723"/>
    </source>
</evidence>
<dbReference type="FunFam" id="2.20.25.80:FF:000006">
    <property type="entry name" value="WRKY transcription factor"/>
    <property type="match status" value="1"/>
</dbReference>
<dbReference type="Pfam" id="PF03106">
    <property type="entry name" value="WRKY"/>
    <property type="match status" value="2"/>
</dbReference>
<evidence type="ECO:0000256" key="4">
    <source>
        <dbReference type="ARBA" id="ARBA00022833"/>
    </source>
</evidence>
<evidence type="ECO:0000313" key="12">
    <source>
        <dbReference type="Proteomes" id="UP000515151"/>
    </source>
</evidence>
<keyword evidence="2" id="KW-0479">Metal-binding</keyword>
<feature type="compositionally biased region" description="Basic and acidic residues" evidence="10">
    <location>
        <begin position="430"/>
        <end position="450"/>
    </location>
</feature>
<feature type="compositionally biased region" description="Polar residues" evidence="10">
    <location>
        <begin position="221"/>
        <end position="239"/>
    </location>
</feature>
<organism evidence="12 13">
    <name type="scientific">Punica granatum</name>
    <name type="common">Pomegranate</name>
    <dbReference type="NCBI Taxonomy" id="22663"/>
    <lineage>
        <taxon>Eukaryota</taxon>
        <taxon>Viridiplantae</taxon>
        <taxon>Streptophyta</taxon>
        <taxon>Embryophyta</taxon>
        <taxon>Tracheophyta</taxon>
        <taxon>Spermatophyta</taxon>
        <taxon>Magnoliopsida</taxon>
        <taxon>eudicotyledons</taxon>
        <taxon>Gunneridae</taxon>
        <taxon>Pentapetalae</taxon>
        <taxon>rosids</taxon>
        <taxon>malvids</taxon>
        <taxon>Myrtales</taxon>
        <taxon>Lythraceae</taxon>
        <taxon>Punica</taxon>
    </lineage>
</organism>
<keyword evidence="5" id="KW-0805">Transcription regulation</keyword>
<feature type="compositionally biased region" description="Polar residues" evidence="10">
    <location>
        <begin position="367"/>
        <end position="377"/>
    </location>
</feature>
<proteinExistence type="inferred from homology"/>
<name>A0A6P8CIU9_PUNGR</name>
<evidence type="ECO:0000256" key="6">
    <source>
        <dbReference type="ARBA" id="ARBA00023125"/>
    </source>
</evidence>
<feature type="region of interest" description="Disordered" evidence="10">
    <location>
        <begin position="1"/>
        <end position="80"/>
    </location>
</feature>
<keyword evidence="6" id="KW-0238">DNA-binding</keyword>
<sequence length="506" mass="54621">MKMVPCTEGSPSSSDPKTQAVTVTPVEGAAAEKPHREIKQMSPDSRAHPSQSDPEGANSCTAPPKTSGGSDRDSCLVQSVQEGKSASINFERVLFPSPKGALSSPPTHGGSASSGKAEKASEDGYNWRKYGQKNVKGNEFIRSYYKCTHPNCLVKKQVERSLEGQITDTVYFGQHEHPKPNINIPLAVGLVVSIVEEKPEKPSSTVTEEKPSEVGGKTCHQVKTTDTPLSPTVTASNDVRSAALSSPRSRLRDEFDNDDGPSSKRKKKENRGVEAAAVDKATGDTRLIIQTTSEVDIVNDGYRWRKYGQKLVKGNPNPRSYYRCSSPGCPVKKHVERASHDPKVVMTTYEGQHDHDMPAARMVTRNPAGTNGATIAQNDEGRIKSGEGEAVSADAAVREGNSDPPSKSTEQQTDKSENKCGRARSLNAEGENKSNERQEVEPSSHCESQERGSPTDAVLPRGLIEEQPNSQLAAKPEESEGICHNKVGKKSNEQQQVLNTAAAVQS</sequence>
<dbReference type="PROSITE" id="PS50811">
    <property type="entry name" value="WRKY"/>
    <property type="match status" value="2"/>
</dbReference>
<comment type="similarity">
    <text evidence="9">Belongs to the WRKY group I family.</text>
</comment>
<dbReference type="SUPFAM" id="SSF118290">
    <property type="entry name" value="WRKY DNA-binding domain"/>
    <property type="match status" value="2"/>
</dbReference>
<evidence type="ECO:0000259" key="11">
    <source>
        <dbReference type="PROSITE" id="PS50811"/>
    </source>
</evidence>
<dbReference type="InterPro" id="IPR003657">
    <property type="entry name" value="WRKY_dom"/>
</dbReference>
<feature type="region of interest" description="Disordered" evidence="10">
    <location>
        <begin position="365"/>
        <end position="506"/>
    </location>
</feature>
<dbReference type="GO" id="GO:0005634">
    <property type="term" value="C:nucleus"/>
    <property type="evidence" value="ECO:0007669"/>
    <property type="project" value="UniProtKB-SubCell"/>
</dbReference>
<keyword evidence="8" id="KW-0539">Nucleus</keyword>
<dbReference type="PANTHER" id="PTHR31221">
    <property type="entry name" value="WRKY TRANSCRIPTION FACTOR PROTEIN 1-RELATED"/>
    <property type="match status" value="1"/>
</dbReference>
<dbReference type="AlphaFoldDB" id="A0A6P8CIU9"/>
<comment type="subcellular location">
    <subcellularLocation>
        <location evidence="1">Nucleus</location>
    </subcellularLocation>
</comment>
<keyword evidence="4" id="KW-0862">Zinc</keyword>
<dbReference type="Gene3D" id="2.20.25.80">
    <property type="entry name" value="WRKY domain"/>
    <property type="match status" value="2"/>
</dbReference>
<dbReference type="SMART" id="SM00774">
    <property type="entry name" value="WRKY"/>
    <property type="match status" value="2"/>
</dbReference>
<keyword evidence="12" id="KW-1185">Reference proteome</keyword>
<dbReference type="GO" id="GO:0046872">
    <property type="term" value="F:metal ion binding"/>
    <property type="evidence" value="ECO:0007669"/>
    <property type="project" value="UniProtKB-KW"/>
</dbReference>
<feature type="compositionally biased region" description="Basic and acidic residues" evidence="10">
    <location>
        <begin position="198"/>
        <end position="212"/>
    </location>
</feature>
<feature type="compositionally biased region" description="Polar residues" evidence="10">
    <location>
        <begin position="9"/>
        <end position="22"/>
    </location>
</feature>
<keyword evidence="7" id="KW-0804">Transcription</keyword>
<dbReference type="InterPro" id="IPR044810">
    <property type="entry name" value="WRKY_plant"/>
</dbReference>
<evidence type="ECO:0000256" key="1">
    <source>
        <dbReference type="ARBA" id="ARBA00004123"/>
    </source>
</evidence>
<dbReference type="GeneID" id="116196663"/>
<protein>
    <submittedName>
        <fullName evidence="13">WRKY transcription factor 1</fullName>
    </submittedName>
</protein>
<feature type="domain" description="WRKY" evidence="11">
    <location>
        <begin position="293"/>
        <end position="358"/>
    </location>
</feature>
<evidence type="ECO:0000256" key="10">
    <source>
        <dbReference type="SAM" id="MobiDB-lite"/>
    </source>
</evidence>
<keyword evidence="3" id="KW-0677">Repeat</keyword>
<accession>A0A6P8CIU9</accession>
<dbReference type="OrthoDB" id="1918969at2759"/>
<feature type="compositionally biased region" description="Polar residues" evidence="10">
    <location>
        <begin position="493"/>
        <end position="506"/>
    </location>
</feature>
<feature type="domain" description="WRKY" evidence="11">
    <location>
        <begin position="116"/>
        <end position="180"/>
    </location>
</feature>